<dbReference type="eggNOG" id="COG0577">
    <property type="taxonomic scope" value="Bacteria"/>
</dbReference>
<feature type="transmembrane region" description="Helical" evidence="6">
    <location>
        <begin position="15"/>
        <end position="33"/>
    </location>
</feature>
<gene>
    <name evidence="8" type="ORF">ATO8_07491</name>
</gene>
<evidence type="ECO:0000313" key="9">
    <source>
        <dbReference type="Proteomes" id="UP000019063"/>
    </source>
</evidence>
<keyword evidence="4 6" id="KW-1133">Transmembrane helix</keyword>
<evidence type="ECO:0000256" key="3">
    <source>
        <dbReference type="ARBA" id="ARBA00022692"/>
    </source>
</evidence>
<dbReference type="PANTHER" id="PTHR43738">
    <property type="entry name" value="ABC TRANSPORTER, MEMBRANE PROTEIN"/>
    <property type="match status" value="1"/>
</dbReference>
<name>W4HLQ5_9RHOB</name>
<feature type="transmembrane region" description="Helical" evidence="6">
    <location>
        <begin position="309"/>
        <end position="332"/>
    </location>
</feature>
<dbReference type="PATRIC" id="fig|1317118.6.peg.1551"/>
<evidence type="ECO:0000256" key="1">
    <source>
        <dbReference type="ARBA" id="ARBA00004651"/>
    </source>
</evidence>
<organism evidence="8 9">
    <name type="scientific">Roseivivax marinus</name>
    <dbReference type="NCBI Taxonomy" id="1379903"/>
    <lineage>
        <taxon>Bacteria</taxon>
        <taxon>Pseudomonadati</taxon>
        <taxon>Pseudomonadota</taxon>
        <taxon>Alphaproteobacteria</taxon>
        <taxon>Rhodobacterales</taxon>
        <taxon>Roseobacteraceae</taxon>
        <taxon>Roseivivax</taxon>
    </lineage>
</organism>
<evidence type="ECO:0000256" key="2">
    <source>
        <dbReference type="ARBA" id="ARBA00022475"/>
    </source>
</evidence>
<comment type="caution">
    <text evidence="8">The sequence shown here is derived from an EMBL/GenBank/DDBJ whole genome shotgun (WGS) entry which is preliminary data.</text>
</comment>
<feature type="transmembrane region" description="Helical" evidence="6">
    <location>
        <begin position="54"/>
        <end position="72"/>
    </location>
</feature>
<reference evidence="8 9" key="1">
    <citation type="journal article" date="2014" name="Antonie Van Leeuwenhoek">
        <title>Roseivivax atlanticus sp. nov., isolated from surface seawater of the Atlantic Ocean.</title>
        <authorList>
            <person name="Li G."/>
            <person name="Lai Q."/>
            <person name="Liu X."/>
            <person name="Sun F."/>
            <person name="Shao Z."/>
        </authorList>
    </citation>
    <scope>NUCLEOTIDE SEQUENCE [LARGE SCALE GENOMIC DNA]</scope>
    <source>
        <strain evidence="8 9">22II-s10s</strain>
    </source>
</reference>
<evidence type="ECO:0000256" key="5">
    <source>
        <dbReference type="ARBA" id="ARBA00023136"/>
    </source>
</evidence>
<sequence length="436" mass="45324">MGDVWAGLPILVQDIAVLLALLVPLGVLAGLLWRGYAPGRLVRALLWRFRWANTMFVALIAVSVGMGIGLLAQERGLRQGTAQAASKFDLVVSAPGSEMTMLLATVFLQPSDVGLIGGAAYAEIAGHENVEIAAPLAFGDSIGTASVVGTTAEFATFLSDGAIEGRLWNAPFEAVAGAAVPLEIGARAEPAHGHGDAAEEGAHAAEFTIVGRMAPTGTPWDRAVLVPVEAVWELHGLANGHAPGRADQLGPPFDADFFPGTPAIIVRATELWANYALRSEFTRDGETMAFFSGTVLANLYRVMGDVRQAMSLMSVVSQVLVASSVLLGLFILTRLFQRQVAMLRALGAPIRFVVAVVWSYAAALLAAGTALGLGVGLAAAAVLSRVVTARTDIVVSATLGWAELHLAAAFLTATALVALLPALAVLRQPVASGLRA</sequence>
<dbReference type="Pfam" id="PF02687">
    <property type="entry name" value="FtsX"/>
    <property type="match status" value="1"/>
</dbReference>
<dbReference type="RefSeq" id="WP_043843449.1">
    <property type="nucleotide sequence ID" value="NZ_AQQW01000004.1"/>
</dbReference>
<keyword evidence="9" id="KW-1185">Reference proteome</keyword>
<dbReference type="GO" id="GO:0005886">
    <property type="term" value="C:plasma membrane"/>
    <property type="evidence" value="ECO:0007669"/>
    <property type="project" value="UniProtKB-SubCell"/>
</dbReference>
<dbReference type="STRING" id="1379903.ATO8_07491"/>
<keyword evidence="3 6" id="KW-0812">Transmembrane</keyword>
<keyword evidence="5 6" id="KW-0472">Membrane</keyword>
<comment type="subcellular location">
    <subcellularLocation>
        <location evidence="1">Cell membrane</location>
        <topology evidence="1">Multi-pass membrane protein</topology>
    </subcellularLocation>
</comment>
<feature type="transmembrane region" description="Helical" evidence="6">
    <location>
        <begin position="352"/>
        <end position="384"/>
    </location>
</feature>
<accession>W4HLQ5</accession>
<dbReference type="Proteomes" id="UP000019063">
    <property type="component" value="Unassembled WGS sequence"/>
</dbReference>
<dbReference type="EMBL" id="AQQW01000004">
    <property type="protein sequence ID" value="ETW13036.1"/>
    <property type="molecule type" value="Genomic_DNA"/>
</dbReference>
<evidence type="ECO:0000313" key="8">
    <source>
        <dbReference type="EMBL" id="ETW13036.1"/>
    </source>
</evidence>
<evidence type="ECO:0000259" key="7">
    <source>
        <dbReference type="Pfam" id="PF02687"/>
    </source>
</evidence>
<protein>
    <recommendedName>
        <fullName evidence="7">ABC3 transporter permease C-terminal domain-containing protein</fullName>
    </recommendedName>
</protein>
<feature type="transmembrane region" description="Helical" evidence="6">
    <location>
        <begin position="404"/>
        <end position="426"/>
    </location>
</feature>
<dbReference type="PANTHER" id="PTHR43738:SF2">
    <property type="entry name" value="ABC TRANSPORTER PERMEASE"/>
    <property type="match status" value="1"/>
</dbReference>
<evidence type="ECO:0000256" key="4">
    <source>
        <dbReference type="ARBA" id="ARBA00022989"/>
    </source>
</evidence>
<dbReference type="InterPro" id="IPR051125">
    <property type="entry name" value="ABC-4/HrtB_transporter"/>
</dbReference>
<feature type="domain" description="ABC3 transporter permease C-terminal" evidence="7">
    <location>
        <begin position="313"/>
        <end position="427"/>
    </location>
</feature>
<evidence type="ECO:0000256" key="6">
    <source>
        <dbReference type="SAM" id="Phobius"/>
    </source>
</evidence>
<dbReference type="InterPro" id="IPR003838">
    <property type="entry name" value="ABC3_permease_C"/>
</dbReference>
<dbReference type="AlphaFoldDB" id="W4HLQ5"/>
<proteinExistence type="predicted"/>
<keyword evidence="2" id="KW-1003">Cell membrane</keyword>